<dbReference type="AlphaFoldDB" id="A0A0A0LHV1"/>
<accession>A0A0A0LHV1</accession>
<name>A0A0A0LHV1_CUCSA</name>
<reference evidence="2 3" key="3">
    <citation type="journal article" date="2010" name="BMC Genomics">
        <title>Transcriptome sequencing and comparative analysis of cucumber flowers with different sex types.</title>
        <authorList>
            <person name="Guo S."/>
            <person name="Zheng Y."/>
            <person name="Joung J.G."/>
            <person name="Liu S."/>
            <person name="Zhang Z."/>
            <person name="Crasta O.R."/>
            <person name="Sobral B.W."/>
            <person name="Xu Y."/>
            <person name="Huang S."/>
            <person name="Fei Z."/>
        </authorList>
    </citation>
    <scope>NUCLEOTIDE SEQUENCE [LARGE SCALE GENOMIC DNA]</scope>
    <source>
        <strain evidence="3">cv. 9930</strain>
    </source>
</reference>
<dbReference type="InterPro" id="IPR052751">
    <property type="entry name" value="Plant_MAPKKK"/>
</dbReference>
<feature type="domain" description="Protein kinase" evidence="1">
    <location>
        <begin position="54"/>
        <end position="328"/>
    </location>
</feature>
<dbReference type="GO" id="GO:0005737">
    <property type="term" value="C:cytoplasm"/>
    <property type="evidence" value="ECO:0000318"/>
    <property type="project" value="GO_Central"/>
</dbReference>
<dbReference type="PROSITE" id="PS50011">
    <property type="entry name" value="PROTEIN_KINASE_DOM"/>
    <property type="match status" value="1"/>
</dbReference>
<evidence type="ECO:0000313" key="3">
    <source>
        <dbReference type="Proteomes" id="UP000029981"/>
    </source>
</evidence>
<dbReference type="Proteomes" id="UP000029981">
    <property type="component" value="Chromosome 3"/>
</dbReference>
<dbReference type="Gramene" id="KGN59621">
    <property type="protein sequence ID" value="KGN59621"/>
    <property type="gene ID" value="Csa_3G829110"/>
</dbReference>
<dbReference type="SMART" id="SM00220">
    <property type="entry name" value="S_TKc"/>
    <property type="match status" value="1"/>
</dbReference>
<dbReference type="PANTHER" id="PTHR48011">
    <property type="entry name" value="CCR4-NOT TRANSCRIPTIONAL COMPLEX SUBUNIT CAF120-RELATED"/>
    <property type="match status" value="1"/>
</dbReference>
<dbReference type="InterPro" id="IPR011009">
    <property type="entry name" value="Kinase-like_dom_sf"/>
</dbReference>
<reference evidence="2 3" key="2">
    <citation type="journal article" date="2009" name="PLoS ONE">
        <title>An integrated genetic and cytogenetic map of the cucumber genome.</title>
        <authorList>
            <person name="Ren Y."/>
            <person name="Zhang Z."/>
            <person name="Liu J."/>
            <person name="Staub J.E."/>
            <person name="Han Y."/>
            <person name="Cheng Z."/>
            <person name="Li X."/>
            <person name="Lu J."/>
            <person name="Miao H."/>
            <person name="Kang H."/>
            <person name="Xie B."/>
            <person name="Gu X."/>
            <person name="Wang X."/>
            <person name="Du Y."/>
            <person name="Jin W."/>
            <person name="Huang S."/>
        </authorList>
    </citation>
    <scope>NUCLEOTIDE SEQUENCE [LARGE SCALE GENOMIC DNA]</scope>
    <source>
        <strain evidence="3">cv. 9930</strain>
    </source>
</reference>
<dbReference type="eggNOG" id="KOG0198">
    <property type="taxonomic scope" value="Eukaryota"/>
</dbReference>
<dbReference type="InterPro" id="IPR008271">
    <property type="entry name" value="Ser/Thr_kinase_AS"/>
</dbReference>
<dbReference type="KEGG" id="csv:101208089"/>
<dbReference type="EMBL" id="CM002924">
    <property type="protein sequence ID" value="KGN59621.1"/>
    <property type="molecule type" value="Genomic_DNA"/>
</dbReference>
<protein>
    <recommendedName>
        <fullName evidence="1">Protein kinase domain-containing protein</fullName>
    </recommendedName>
</protein>
<dbReference type="Pfam" id="PF00069">
    <property type="entry name" value="Pkinase"/>
    <property type="match status" value="1"/>
</dbReference>
<dbReference type="InterPro" id="IPR000719">
    <property type="entry name" value="Prot_kinase_dom"/>
</dbReference>
<dbReference type="GO" id="GO:0000165">
    <property type="term" value="P:MAPK cascade"/>
    <property type="evidence" value="ECO:0000318"/>
    <property type="project" value="GO_Central"/>
</dbReference>
<dbReference type="GO" id="GO:0005524">
    <property type="term" value="F:ATP binding"/>
    <property type="evidence" value="ECO:0007669"/>
    <property type="project" value="InterPro"/>
</dbReference>
<evidence type="ECO:0000259" key="1">
    <source>
        <dbReference type="PROSITE" id="PS50011"/>
    </source>
</evidence>
<gene>
    <name evidence="2" type="ORF">Csa_3G829110</name>
</gene>
<reference evidence="2 3" key="1">
    <citation type="journal article" date="2009" name="Nat. Genet.">
        <title>The genome of the cucumber, Cucumis sativus L.</title>
        <authorList>
            <person name="Huang S."/>
            <person name="Li R."/>
            <person name="Zhang Z."/>
            <person name="Li L."/>
            <person name="Gu X."/>
            <person name="Fan W."/>
            <person name="Lucas W.J."/>
            <person name="Wang X."/>
            <person name="Xie B."/>
            <person name="Ni P."/>
            <person name="Ren Y."/>
            <person name="Zhu H."/>
            <person name="Li J."/>
            <person name="Lin K."/>
            <person name="Jin W."/>
            <person name="Fei Z."/>
            <person name="Li G."/>
            <person name="Staub J."/>
            <person name="Kilian A."/>
            <person name="van der Vossen E.A."/>
            <person name="Wu Y."/>
            <person name="Guo J."/>
            <person name="He J."/>
            <person name="Jia Z."/>
            <person name="Ren Y."/>
            <person name="Tian G."/>
            <person name="Lu Y."/>
            <person name="Ruan J."/>
            <person name="Qian W."/>
            <person name="Wang M."/>
            <person name="Huang Q."/>
            <person name="Li B."/>
            <person name="Xuan Z."/>
            <person name="Cao J."/>
            <person name="Asan"/>
            <person name="Wu Z."/>
            <person name="Zhang J."/>
            <person name="Cai Q."/>
            <person name="Bai Y."/>
            <person name="Zhao B."/>
            <person name="Han Y."/>
            <person name="Li Y."/>
            <person name="Li X."/>
            <person name="Wang S."/>
            <person name="Shi Q."/>
            <person name="Liu S."/>
            <person name="Cho W.K."/>
            <person name="Kim J.Y."/>
            <person name="Xu Y."/>
            <person name="Heller-Uszynska K."/>
            <person name="Miao H."/>
            <person name="Cheng Z."/>
            <person name="Zhang S."/>
            <person name="Wu J."/>
            <person name="Yang Y."/>
            <person name="Kang H."/>
            <person name="Li M."/>
            <person name="Liang H."/>
            <person name="Ren X."/>
            <person name="Shi Z."/>
            <person name="Wen M."/>
            <person name="Jian M."/>
            <person name="Yang H."/>
            <person name="Zhang G."/>
            <person name="Yang Z."/>
            <person name="Chen R."/>
            <person name="Liu S."/>
            <person name="Li J."/>
            <person name="Ma L."/>
            <person name="Liu H."/>
            <person name="Zhou Y."/>
            <person name="Zhao J."/>
            <person name="Fang X."/>
            <person name="Li G."/>
            <person name="Fang L."/>
            <person name="Li Y."/>
            <person name="Liu D."/>
            <person name="Zheng H."/>
            <person name="Zhang Y."/>
            <person name="Qin N."/>
            <person name="Li Z."/>
            <person name="Yang G."/>
            <person name="Yang S."/>
            <person name="Bolund L."/>
            <person name="Kristiansen K."/>
            <person name="Zheng H."/>
            <person name="Li S."/>
            <person name="Zhang X."/>
            <person name="Yang H."/>
            <person name="Wang J."/>
            <person name="Sun R."/>
            <person name="Zhang B."/>
            <person name="Jiang S."/>
            <person name="Wang J."/>
            <person name="Du Y."/>
            <person name="Li S."/>
        </authorList>
    </citation>
    <scope>NUCLEOTIDE SEQUENCE [LARGE SCALE GENOMIC DNA]</scope>
    <source>
        <strain evidence="3">cv. 9930</strain>
    </source>
</reference>
<proteinExistence type="predicted"/>
<dbReference type="OrthoDB" id="8693905at2759"/>
<dbReference type="GO" id="GO:0004709">
    <property type="term" value="F:MAP kinase kinase kinase activity"/>
    <property type="evidence" value="ECO:0000318"/>
    <property type="project" value="GO_Central"/>
</dbReference>
<dbReference type="PROSITE" id="PS00108">
    <property type="entry name" value="PROTEIN_KINASE_ST"/>
    <property type="match status" value="1"/>
</dbReference>
<reference evidence="2 3" key="4">
    <citation type="journal article" date="2011" name="BMC Genomics">
        <title>RNA-Seq improves annotation of protein-coding genes in the cucumber genome.</title>
        <authorList>
            <person name="Li Z."/>
            <person name="Zhang Z."/>
            <person name="Yan P."/>
            <person name="Huang S."/>
            <person name="Fei Z."/>
            <person name="Lin K."/>
        </authorList>
    </citation>
    <scope>NUCLEOTIDE SEQUENCE [LARGE SCALE GENOMIC DNA]</scope>
    <source>
        <strain evidence="3">cv. 9930</strain>
    </source>
</reference>
<dbReference type="STRING" id="3659.A0A0A0LHV1"/>
<dbReference type="PANTHER" id="PTHR48011:SF55">
    <property type="entry name" value="PROTEIN KINASE DOMAIN-CONTAINING PROTEIN"/>
    <property type="match status" value="1"/>
</dbReference>
<organism evidence="2 3">
    <name type="scientific">Cucumis sativus</name>
    <name type="common">Cucumber</name>
    <dbReference type="NCBI Taxonomy" id="3659"/>
    <lineage>
        <taxon>Eukaryota</taxon>
        <taxon>Viridiplantae</taxon>
        <taxon>Streptophyta</taxon>
        <taxon>Embryophyta</taxon>
        <taxon>Tracheophyta</taxon>
        <taxon>Spermatophyta</taxon>
        <taxon>Magnoliopsida</taxon>
        <taxon>eudicotyledons</taxon>
        <taxon>Gunneridae</taxon>
        <taxon>Pentapetalae</taxon>
        <taxon>rosids</taxon>
        <taxon>fabids</taxon>
        <taxon>Cucurbitales</taxon>
        <taxon>Cucurbitaceae</taxon>
        <taxon>Benincaseae</taxon>
        <taxon>Cucumis</taxon>
    </lineage>
</organism>
<dbReference type="Gene3D" id="1.10.510.10">
    <property type="entry name" value="Transferase(Phosphotransferase) domain 1"/>
    <property type="match status" value="1"/>
</dbReference>
<dbReference type="SUPFAM" id="SSF56112">
    <property type="entry name" value="Protein kinase-like (PK-like)"/>
    <property type="match status" value="1"/>
</dbReference>
<evidence type="ECO:0000313" key="2">
    <source>
        <dbReference type="EMBL" id="KGN59621.1"/>
    </source>
</evidence>
<sequence length="330" mass="37827">MTKSCVVSQVQISGNLHEFLKTKRRILKIAKKSAPRNNWNDTIKHNYEKFGEDFTIEEFHGSIWTGSLLFRKTESTLVFLAKKNRAPINNSNSNLPEEFLVKSSLMESSSSLRHEKEVLSNLGPFTNLVDCYGDEITVTKSGEEVYNVFFEYCSGSSLRNHILKFGPNGLQDDEVRRYTRDIVRGLYYMHCNGRYIHGDIKSRNILLSHGMAKLASFGLARKLTAEVICEEEISGSGPYASPELAREGYLGWPADIWALGCVVLEMFTGKSAWSFEDAYRYLMDSNNEKIPEIPKNISREGRDFIKKCLIRSPYKRRPIWLLIKHPFVCQ</sequence>
<keyword evidence="3" id="KW-1185">Reference proteome</keyword>